<name>A0AAV2HI46_LYMST</name>
<dbReference type="SUPFAM" id="SSF109604">
    <property type="entry name" value="HD-domain/PDEase-like"/>
    <property type="match status" value="1"/>
</dbReference>
<gene>
    <name evidence="3" type="ORF">GSLYS_00007040001</name>
</gene>
<dbReference type="InterPro" id="IPR003607">
    <property type="entry name" value="HD/PDEase_dom"/>
</dbReference>
<dbReference type="AlphaFoldDB" id="A0AAV2HI46"/>
<dbReference type="InterPro" id="IPR006674">
    <property type="entry name" value="HD_domain"/>
</dbReference>
<evidence type="ECO:0000313" key="4">
    <source>
        <dbReference type="Proteomes" id="UP001497497"/>
    </source>
</evidence>
<dbReference type="GO" id="GO:0005634">
    <property type="term" value="C:nucleus"/>
    <property type="evidence" value="ECO:0007669"/>
    <property type="project" value="TreeGrafter"/>
</dbReference>
<evidence type="ECO:0000313" key="3">
    <source>
        <dbReference type="EMBL" id="CAL1533022.1"/>
    </source>
</evidence>
<organism evidence="3 4">
    <name type="scientific">Lymnaea stagnalis</name>
    <name type="common">Great pond snail</name>
    <name type="synonym">Helix stagnalis</name>
    <dbReference type="NCBI Taxonomy" id="6523"/>
    <lineage>
        <taxon>Eukaryota</taxon>
        <taxon>Metazoa</taxon>
        <taxon>Spiralia</taxon>
        <taxon>Lophotrochozoa</taxon>
        <taxon>Mollusca</taxon>
        <taxon>Gastropoda</taxon>
        <taxon>Heterobranchia</taxon>
        <taxon>Euthyneura</taxon>
        <taxon>Panpulmonata</taxon>
        <taxon>Hygrophila</taxon>
        <taxon>Lymnaeoidea</taxon>
        <taxon>Lymnaeidae</taxon>
        <taxon>Lymnaea</taxon>
    </lineage>
</organism>
<dbReference type="Proteomes" id="UP001497497">
    <property type="component" value="Unassembled WGS sequence"/>
</dbReference>
<accession>A0AAV2HI46</accession>
<evidence type="ECO:0000259" key="2">
    <source>
        <dbReference type="Pfam" id="PF01966"/>
    </source>
</evidence>
<keyword evidence="4" id="KW-1185">Reference proteome</keyword>
<dbReference type="CDD" id="cd00077">
    <property type="entry name" value="HDc"/>
    <property type="match status" value="1"/>
</dbReference>
<sequence length="79" mass="9070">ITEIDILCVEIAGLCHDLGHGPFSHVFDDKFLAKINPENKIKHEKAAVTMFEELIRANSLEKRFIEFGLKDDDIIFIKE</sequence>
<dbReference type="EMBL" id="CAXITT010000131">
    <property type="protein sequence ID" value="CAL1533022.1"/>
    <property type="molecule type" value="Genomic_DNA"/>
</dbReference>
<dbReference type="Pfam" id="PF01966">
    <property type="entry name" value="HD"/>
    <property type="match status" value="1"/>
</dbReference>
<comment type="similarity">
    <text evidence="1">Belongs to the SAMHD1 family.</text>
</comment>
<feature type="non-terminal residue" evidence="3">
    <location>
        <position position="79"/>
    </location>
</feature>
<dbReference type="PANTHER" id="PTHR11373">
    <property type="entry name" value="DEOXYNUCLEOSIDE TRIPHOSPHATE TRIPHOSPHOHYDROLASE"/>
    <property type="match status" value="1"/>
</dbReference>
<dbReference type="PANTHER" id="PTHR11373:SF4">
    <property type="entry name" value="DEOXYNUCLEOSIDE TRIPHOSPHATE TRIPHOSPHOHYDROLASE SAMHD1"/>
    <property type="match status" value="1"/>
</dbReference>
<dbReference type="GO" id="GO:0008832">
    <property type="term" value="F:dGTPase activity"/>
    <property type="evidence" value="ECO:0007669"/>
    <property type="project" value="TreeGrafter"/>
</dbReference>
<dbReference type="InterPro" id="IPR050135">
    <property type="entry name" value="dGTPase-like"/>
</dbReference>
<dbReference type="GO" id="GO:0006203">
    <property type="term" value="P:dGTP catabolic process"/>
    <property type="evidence" value="ECO:0007669"/>
    <property type="project" value="TreeGrafter"/>
</dbReference>
<comment type="caution">
    <text evidence="3">The sequence shown here is derived from an EMBL/GenBank/DDBJ whole genome shotgun (WGS) entry which is preliminary data.</text>
</comment>
<proteinExistence type="inferred from homology"/>
<reference evidence="3 4" key="1">
    <citation type="submission" date="2024-04" db="EMBL/GenBank/DDBJ databases">
        <authorList>
            <consortium name="Genoscope - CEA"/>
            <person name="William W."/>
        </authorList>
    </citation>
    <scope>NUCLEOTIDE SEQUENCE [LARGE SCALE GENOMIC DNA]</scope>
</reference>
<feature type="domain" description="HD" evidence="2">
    <location>
        <begin position="4"/>
        <end position="58"/>
    </location>
</feature>
<dbReference type="Gene3D" id="1.10.3210.10">
    <property type="entry name" value="Hypothetical protein af1432"/>
    <property type="match status" value="1"/>
</dbReference>
<feature type="non-terminal residue" evidence="3">
    <location>
        <position position="1"/>
    </location>
</feature>
<protein>
    <recommendedName>
        <fullName evidence="2">HD domain-containing protein</fullName>
    </recommendedName>
</protein>
<evidence type="ECO:0000256" key="1">
    <source>
        <dbReference type="ARBA" id="ARBA00005776"/>
    </source>
</evidence>